<dbReference type="PANTHER" id="PTHR13799">
    <property type="entry name" value="NGG1 INTERACTING FACTOR 3"/>
    <property type="match status" value="1"/>
</dbReference>
<dbReference type="PANTHER" id="PTHR13799:SF14">
    <property type="entry name" value="GTP CYCLOHYDROLASE 1 TYPE 2 HOMOLOG"/>
    <property type="match status" value="1"/>
</dbReference>
<sequence length="251" mass="28583">MNLTAFNDFIKSTFGNLVEQFKENDEYGYNNPRSQDIIQVGFTTNLTPDVIRKAVDNKVQFIITHHDAWDFLYEVREQCMQDLIDNEISHFYIHLPLDCAEFGTCNSLLHEIGISKITQQTHYEDNHEIIGIGDYNEPIAFEELVDRISNALAEDVKAWKNSNTTIKKVGVVTGAGNSTDLIRQAKEAECDVYITGEKSLYSVQYAKFAGINLIVGSHTFTEIFGVKSLVERLKAAFNEIETIYLEEEHVE</sequence>
<gene>
    <name evidence="5" type="ORF">HPT30_15730</name>
</gene>
<dbReference type="Pfam" id="PF01784">
    <property type="entry name" value="DUF34_NIF3"/>
    <property type="match status" value="1"/>
</dbReference>
<dbReference type="EMBL" id="JABWCS010000211">
    <property type="protein sequence ID" value="NUU61794.1"/>
    <property type="molecule type" value="Genomic_DNA"/>
</dbReference>
<dbReference type="AlphaFoldDB" id="A0A850ERE9"/>
<dbReference type="GO" id="GO:0046872">
    <property type="term" value="F:metal ion binding"/>
    <property type="evidence" value="ECO:0007669"/>
    <property type="project" value="UniProtKB-KW"/>
</dbReference>
<evidence type="ECO:0000256" key="3">
    <source>
        <dbReference type="ARBA" id="ARBA00022723"/>
    </source>
</evidence>
<feature type="binding site" evidence="4">
    <location>
        <position position="222"/>
    </location>
    <ligand>
        <name>a divalent metal cation</name>
        <dbReference type="ChEBI" id="CHEBI:60240"/>
        <label>1</label>
    </ligand>
</feature>
<evidence type="ECO:0000256" key="1">
    <source>
        <dbReference type="ARBA" id="ARBA00006964"/>
    </source>
</evidence>
<keyword evidence="3 4" id="KW-0479">Metal-binding</keyword>
<protein>
    <recommendedName>
        <fullName evidence="2">GTP cyclohydrolase 1 type 2 homolog</fullName>
    </recommendedName>
</protein>
<dbReference type="InterPro" id="IPR002678">
    <property type="entry name" value="DUF34/NIF3"/>
</dbReference>
<dbReference type="SUPFAM" id="SSF102705">
    <property type="entry name" value="NIF3 (NGG1p interacting factor 3)-like"/>
    <property type="match status" value="1"/>
</dbReference>
<dbReference type="GO" id="GO:0005737">
    <property type="term" value="C:cytoplasm"/>
    <property type="evidence" value="ECO:0007669"/>
    <property type="project" value="TreeGrafter"/>
</dbReference>
<dbReference type="Gene3D" id="3.40.1390.30">
    <property type="entry name" value="NIF3 (NGG1p interacting factor 3)-like"/>
    <property type="match status" value="2"/>
</dbReference>
<keyword evidence="6" id="KW-1185">Reference proteome</keyword>
<evidence type="ECO:0000313" key="6">
    <source>
        <dbReference type="Proteomes" id="UP000564806"/>
    </source>
</evidence>
<dbReference type="InterPro" id="IPR036069">
    <property type="entry name" value="DUF34/NIF3_sf"/>
</dbReference>
<evidence type="ECO:0000313" key="5">
    <source>
        <dbReference type="EMBL" id="NUU61794.1"/>
    </source>
</evidence>
<reference evidence="5" key="1">
    <citation type="submission" date="2020-06" db="EMBL/GenBank/DDBJ databases">
        <title>Paenibacillus sp. nov., isolated from soil.</title>
        <authorList>
            <person name="Seo Y.L."/>
        </authorList>
    </citation>
    <scope>NUCLEOTIDE SEQUENCE [LARGE SCALE GENOMIC DNA]</scope>
    <source>
        <strain evidence="5">JW14</strain>
    </source>
</reference>
<comment type="caution">
    <text evidence="5">The sequence shown here is derived from an EMBL/GenBank/DDBJ whole genome shotgun (WGS) entry which is preliminary data.</text>
</comment>
<evidence type="ECO:0000256" key="2">
    <source>
        <dbReference type="ARBA" id="ARBA00022112"/>
    </source>
</evidence>
<feature type="binding site" evidence="4">
    <location>
        <position position="218"/>
    </location>
    <ligand>
        <name>a divalent metal cation</name>
        <dbReference type="ChEBI" id="CHEBI:60240"/>
        <label>1</label>
    </ligand>
</feature>
<feature type="binding site" evidence="4">
    <location>
        <position position="98"/>
    </location>
    <ligand>
        <name>a divalent metal cation</name>
        <dbReference type="ChEBI" id="CHEBI:60240"/>
        <label>1</label>
    </ligand>
</feature>
<dbReference type="RefSeq" id="WP_175372301.1">
    <property type="nucleotide sequence ID" value="NZ_JABWCS010000211.1"/>
</dbReference>
<organism evidence="5 6">
    <name type="scientific">Paenibacillus agri</name>
    <dbReference type="NCBI Taxonomy" id="2744309"/>
    <lineage>
        <taxon>Bacteria</taxon>
        <taxon>Bacillati</taxon>
        <taxon>Bacillota</taxon>
        <taxon>Bacilli</taxon>
        <taxon>Bacillales</taxon>
        <taxon>Paenibacillaceae</taxon>
        <taxon>Paenibacillus</taxon>
    </lineage>
</organism>
<comment type="similarity">
    <text evidence="1">Belongs to the GTP cyclohydrolase I type 2/NIF3 family.</text>
</comment>
<proteinExistence type="inferred from homology"/>
<name>A0A850ERE9_9BACL</name>
<evidence type="ECO:0000256" key="4">
    <source>
        <dbReference type="PIRSR" id="PIRSR602678-1"/>
    </source>
</evidence>
<accession>A0A850ERE9</accession>
<dbReference type="Proteomes" id="UP000564806">
    <property type="component" value="Unassembled WGS sequence"/>
</dbReference>
<feature type="binding site" evidence="4">
    <location>
        <position position="65"/>
    </location>
    <ligand>
        <name>a divalent metal cation</name>
        <dbReference type="ChEBI" id="CHEBI:60240"/>
        <label>1</label>
    </ligand>
</feature>
<feature type="binding site" evidence="4">
    <location>
        <position position="66"/>
    </location>
    <ligand>
        <name>a divalent metal cation</name>
        <dbReference type="ChEBI" id="CHEBI:60240"/>
        <label>1</label>
    </ligand>
</feature>